<dbReference type="Proteomes" id="UP000216984">
    <property type="component" value="Unassembled WGS sequence"/>
</dbReference>
<gene>
    <name evidence="1" type="ORF">B9Q17_01875</name>
</gene>
<name>A0A7Z1DTH2_9GAMM</name>
<organism evidence="1 2">
    <name type="scientific">Marinobacter vinifirmus</name>
    <dbReference type="NCBI Taxonomy" id="355591"/>
    <lineage>
        <taxon>Bacteria</taxon>
        <taxon>Pseudomonadati</taxon>
        <taxon>Pseudomonadota</taxon>
        <taxon>Gammaproteobacteria</taxon>
        <taxon>Pseudomonadales</taxon>
        <taxon>Marinobacteraceae</taxon>
        <taxon>Marinobacter</taxon>
    </lineage>
</organism>
<dbReference type="Pfam" id="PF05930">
    <property type="entry name" value="Phage_AlpA"/>
    <property type="match status" value="1"/>
</dbReference>
<keyword evidence="2" id="KW-1185">Reference proteome</keyword>
<evidence type="ECO:0000313" key="2">
    <source>
        <dbReference type="Proteomes" id="UP000216984"/>
    </source>
</evidence>
<comment type="caution">
    <text evidence="1">The sequence shown here is derived from an EMBL/GenBank/DDBJ whole genome shotgun (WGS) entry which is preliminary data.</text>
</comment>
<accession>A0A7Z1DTH2</accession>
<dbReference type="AlphaFoldDB" id="A0A7Z1DTH2"/>
<evidence type="ECO:0000313" key="1">
    <source>
        <dbReference type="EMBL" id="OZC34505.1"/>
    </source>
</evidence>
<dbReference type="Gene3D" id="1.10.238.160">
    <property type="match status" value="1"/>
</dbReference>
<reference evidence="1 2" key="1">
    <citation type="submission" date="2017-06" db="EMBL/GenBank/DDBJ databases">
        <title>Draft genome sequence of the halophilic bacterium Marinobacter vinifirmus FB1.</title>
        <authorList>
            <person name="Stepanov V.G."/>
            <person name="Roberts D.J."/>
            <person name="Fox G.E."/>
        </authorList>
    </citation>
    <scope>NUCLEOTIDE SEQUENCE [LARGE SCALE GENOMIC DNA]</scope>
    <source>
        <strain evidence="1 2">FB1</strain>
    </source>
</reference>
<dbReference type="InterPro" id="IPR010260">
    <property type="entry name" value="AlpA"/>
</dbReference>
<dbReference type="RefSeq" id="WP_094626198.1">
    <property type="nucleotide sequence ID" value="NZ_NEFY01000044.1"/>
</dbReference>
<sequence>MTDRVLRRPEVTAIVGLGTTKLYELIGKGQFPKPIRLSERSVGWLESEVQGWIKERAERREAETNA</sequence>
<evidence type="ECO:0008006" key="3">
    <source>
        <dbReference type="Google" id="ProtNLM"/>
    </source>
</evidence>
<proteinExistence type="predicted"/>
<dbReference type="EMBL" id="NEFY01000044">
    <property type="protein sequence ID" value="OZC34505.1"/>
    <property type="molecule type" value="Genomic_DNA"/>
</dbReference>
<dbReference type="InterPro" id="IPR052931">
    <property type="entry name" value="Prophage_regulatory_activator"/>
</dbReference>
<dbReference type="PANTHER" id="PTHR36154">
    <property type="entry name" value="DNA-BINDING TRANSCRIPTIONAL ACTIVATOR ALPA"/>
    <property type="match status" value="1"/>
</dbReference>
<protein>
    <recommendedName>
        <fullName evidence="3">AlpA family transcriptional regulator</fullName>
    </recommendedName>
</protein>
<dbReference type="PANTHER" id="PTHR36154:SF1">
    <property type="entry name" value="DNA-BINDING TRANSCRIPTIONAL ACTIVATOR ALPA"/>
    <property type="match status" value="1"/>
</dbReference>